<name>A0A1V6TGT2_9EURO</name>
<organism evidence="1 2">
    <name type="scientific">Penicillium steckii</name>
    <dbReference type="NCBI Taxonomy" id="303698"/>
    <lineage>
        <taxon>Eukaryota</taxon>
        <taxon>Fungi</taxon>
        <taxon>Dikarya</taxon>
        <taxon>Ascomycota</taxon>
        <taxon>Pezizomycotina</taxon>
        <taxon>Eurotiomycetes</taxon>
        <taxon>Eurotiomycetidae</taxon>
        <taxon>Eurotiales</taxon>
        <taxon>Aspergillaceae</taxon>
        <taxon>Penicillium</taxon>
    </lineage>
</organism>
<dbReference type="Proteomes" id="UP000191285">
    <property type="component" value="Unassembled WGS sequence"/>
</dbReference>
<comment type="caution">
    <text evidence="1">The sequence shown here is derived from an EMBL/GenBank/DDBJ whole genome shotgun (WGS) entry which is preliminary data.</text>
</comment>
<dbReference type="EMBL" id="MLKD01000006">
    <property type="protein sequence ID" value="OQE25110.1"/>
    <property type="molecule type" value="Genomic_DNA"/>
</dbReference>
<proteinExistence type="predicted"/>
<keyword evidence="2" id="KW-1185">Reference proteome</keyword>
<sequence>MSNPADPLSEYSGQQPIFTEKEIRDSFEHDRKRTHKKIEKILSDLEKWSFDSYTFTHTKNIRDFLLTSRAYMENHEKFLRIYFNNAELLDQVAKVIQRLTEAAECFKEAPSAASRCVYVLLEILESLAVIVYFQKPKDSKA</sequence>
<evidence type="ECO:0000313" key="1">
    <source>
        <dbReference type="EMBL" id="OQE25110.1"/>
    </source>
</evidence>
<gene>
    <name evidence="1" type="ORF">PENSTE_c006G00311</name>
</gene>
<protein>
    <submittedName>
        <fullName evidence="1">Uncharacterized protein</fullName>
    </submittedName>
</protein>
<dbReference type="AlphaFoldDB" id="A0A1V6TGT2"/>
<reference evidence="2" key="1">
    <citation type="journal article" date="2017" name="Nat. Microbiol.">
        <title>Global analysis of biosynthetic gene clusters reveals vast potential of secondary metabolite production in Penicillium species.</title>
        <authorList>
            <person name="Nielsen J.C."/>
            <person name="Grijseels S."/>
            <person name="Prigent S."/>
            <person name="Ji B."/>
            <person name="Dainat J."/>
            <person name="Nielsen K.F."/>
            <person name="Frisvad J.C."/>
            <person name="Workman M."/>
            <person name="Nielsen J."/>
        </authorList>
    </citation>
    <scope>NUCLEOTIDE SEQUENCE [LARGE SCALE GENOMIC DNA]</scope>
    <source>
        <strain evidence="2">IBT 24891</strain>
    </source>
</reference>
<accession>A0A1V6TGT2</accession>
<evidence type="ECO:0000313" key="2">
    <source>
        <dbReference type="Proteomes" id="UP000191285"/>
    </source>
</evidence>